<dbReference type="AlphaFoldDB" id="A0A225WKJ1"/>
<organism evidence="2 3">
    <name type="scientific">Phytophthora megakarya</name>
    <dbReference type="NCBI Taxonomy" id="4795"/>
    <lineage>
        <taxon>Eukaryota</taxon>
        <taxon>Sar</taxon>
        <taxon>Stramenopiles</taxon>
        <taxon>Oomycota</taxon>
        <taxon>Peronosporomycetes</taxon>
        <taxon>Peronosporales</taxon>
        <taxon>Peronosporaceae</taxon>
        <taxon>Phytophthora</taxon>
    </lineage>
</organism>
<proteinExistence type="predicted"/>
<gene>
    <name evidence="2" type="ORF">PHMEG_0008078</name>
</gene>
<sequence length="68" mass="7734">MFFPAFYCLVVLTTLLIVLSHDVEGLLLYTPKTYVEKVNEAKSVNGVFLDHDNRRPASCQIHCRRGHG</sequence>
<evidence type="ECO:0008006" key="4">
    <source>
        <dbReference type="Google" id="ProtNLM"/>
    </source>
</evidence>
<dbReference type="Proteomes" id="UP000198211">
    <property type="component" value="Unassembled WGS sequence"/>
</dbReference>
<protein>
    <recommendedName>
        <fullName evidence="4">RxLR effector protein</fullName>
    </recommendedName>
</protein>
<dbReference type="EMBL" id="NBNE01000672">
    <property type="protein sequence ID" value="OWZ17924.1"/>
    <property type="molecule type" value="Genomic_DNA"/>
</dbReference>
<reference evidence="3" key="1">
    <citation type="submission" date="2017-03" db="EMBL/GenBank/DDBJ databases">
        <title>Phytopthora megakarya and P. palmivora, two closely related causual agents of cacao black pod achieved similar genome size and gene model numbers by different mechanisms.</title>
        <authorList>
            <person name="Ali S."/>
            <person name="Shao J."/>
            <person name="Larry D.J."/>
            <person name="Kronmiller B."/>
            <person name="Shen D."/>
            <person name="Strem M.D."/>
            <person name="Melnick R.L."/>
            <person name="Guiltinan M.J."/>
            <person name="Tyler B.M."/>
            <person name="Meinhardt L.W."/>
            <person name="Bailey B.A."/>
        </authorList>
    </citation>
    <scope>NUCLEOTIDE SEQUENCE [LARGE SCALE GENOMIC DNA]</scope>
    <source>
        <strain evidence="3">zdho120</strain>
    </source>
</reference>
<evidence type="ECO:0000256" key="1">
    <source>
        <dbReference type="SAM" id="SignalP"/>
    </source>
</evidence>
<keyword evidence="1" id="KW-0732">Signal</keyword>
<evidence type="ECO:0000313" key="3">
    <source>
        <dbReference type="Proteomes" id="UP000198211"/>
    </source>
</evidence>
<accession>A0A225WKJ1</accession>
<comment type="caution">
    <text evidence="2">The sequence shown here is derived from an EMBL/GenBank/DDBJ whole genome shotgun (WGS) entry which is preliminary data.</text>
</comment>
<feature type="chain" id="PRO_5012036434" description="RxLR effector protein" evidence="1">
    <location>
        <begin position="26"/>
        <end position="68"/>
    </location>
</feature>
<feature type="signal peptide" evidence="1">
    <location>
        <begin position="1"/>
        <end position="25"/>
    </location>
</feature>
<evidence type="ECO:0000313" key="2">
    <source>
        <dbReference type="EMBL" id="OWZ17924.1"/>
    </source>
</evidence>
<keyword evidence="3" id="KW-1185">Reference proteome</keyword>
<name>A0A225WKJ1_9STRA</name>